<dbReference type="Proteomes" id="UP000053319">
    <property type="component" value="Unassembled WGS sequence"/>
</dbReference>
<proteinExistence type="predicted"/>
<dbReference type="RefSeq" id="XP_007371785.1">
    <property type="nucleotide sequence ID" value="XM_007371723.1"/>
</dbReference>
<accession>R7SH43</accession>
<dbReference type="EMBL" id="JH719608">
    <property type="protein sequence ID" value="EJF55476.1"/>
    <property type="molecule type" value="Genomic_DNA"/>
</dbReference>
<dbReference type="KEGG" id="dsq:DICSQDRAFT_73792"/>
<gene>
    <name evidence="1" type="ORF">DICSQDRAFT_73792</name>
</gene>
<dbReference type="InterPro" id="IPR004242">
    <property type="entry name" value="Transposase_21"/>
</dbReference>
<dbReference type="Pfam" id="PF02992">
    <property type="entry name" value="Transposase_21"/>
    <property type="match status" value="1"/>
</dbReference>
<organism evidence="1 2">
    <name type="scientific">Dichomitus squalens (strain LYAD-421)</name>
    <name type="common">Western red white-rot fungus</name>
    <dbReference type="NCBI Taxonomy" id="732165"/>
    <lineage>
        <taxon>Eukaryota</taxon>
        <taxon>Fungi</taxon>
        <taxon>Dikarya</taxon>
        <taxon>Basidiomycota</taxon>
        <taxon>Agaricomycotina</taxon>
        <taxon>Agaricomycetes</taxon>
        <taxon>Polyporales</taxon>
        <taxon>Polyporaceae</taxon>
        <taxon>Dichomitus</taxon>
    </lineage>
</organism>
<dbReference type="PANTHER" id="PTHR46579:SF2">
    <property type="entry name" value="C2H2-TYPE DOMAIN-CONTAINING PROTEIN"/>
    <property type="match status" value="1"/>
</dbReference>
<protein>
    <submittedName>
        <fullName evidence="1">Uncharacterized protein</fullName>
    </submittedName>
</protein>
<dbReference type="PANTHER" id="PTHR46579">
    <property type="entry name" value="F5/8 TYPE C DOMAIN-CONTAINING PROTEIN-RELATED"/>
    <property type="match status" value="1"/>
</dbReference>
<evidence type="ECO:0000313" key="2">
    <source>
        <dbReference type="Proteomes" id="UP000053319"/>
    </source>
</evidence>
<sequence>MPTTLTTALKRLDLTDRFHVLIECPQCRRLFKPELVNRHIKCPECDIPLFSQGPRNVLLRLLGRPPPTPIPKAVTPFRLLSAALVYLLRHPGIERELDAWRYRPPPPPGVFRSIQDGRRWKCLQGADDQPFFGPQGADELRIGVILHVDWFSASSSAFSASYSSGAISFSIPNLPPVLRYRVENLILSAMTDGPKEPDAEELQHWLALIVDDLLVLFYLGIFAPTESRREGRRMRVAVVCTCADHPTMCKAAGFADKSHNNAPCTQGDVDSDNLYSDECLQGGCPPRSAEVHVARARAWQSLEDKKDRDDYFKQYGSRWSELMRLPYYDCVAMTVVDPMHNLLLGVVKHQWYSRWIKGGTLRADTKGGTKRELSVLHRFL</sequence>
<dbReference type="AlphaFoldDB" id="R7SH43"/>
<reference evidence="1 2" key="1">
    <citation type="journal article" date="2012" name="Science">
        <title>The Paleozoic origin of enzymatic lignin decomposition reconstructed from 31 fungal genomes.</title>
        <authorList>
            <person name="Floudas D."/>
            <person name="Binder M."/>
            <person name="Riley R."/>
            <person name="Barry K."/>
            <person name="Blanchette R.A."/>
            <person name="Henrissat B."/>
            <person name="Martinez A.T."/>
            <person name="Otillar R."/>
            <person name="Spatafora J.W."/>
            <person name="Yadav J.S."/>
            <person name="Aerts A."/>
            <person name="Benoit I."/>
            <person name="Boyd A."/>
            <person name="Carlson A."/>
            <person name="Copeland A."/>
            <person name="Coutinho P.M."/>
            <person name="de Vries R.P."/>
            <person name="Ferreira P."/>
            <person name="Findley K."/>
            <person name="Foster B."/>
            <person name="Gaskell J."/>
            <person name="Glotzer D."/>
            <person name="Gorecki P."/>
            <person name="Heitman J."/>
            <person name="Hesse C."/>
            <person name="Hori C."/>
            <person name="Igarashi K."/>
            <person name="Jurgens J.A."/>
            <person name="Kallen N."/>
            <person name="Kersten P."/>
            <person name="Kohler A."/>
            <person name="Kuees U."/>
            <person name="Kumar T.K.A."/>
            <person name="Kuo A."/>
            <person name="LaButti K."/>
            <person name="Larrondo L.F."/>
            <person name="Lindquist E."/>
            <person name="Ling A."/>
            <person name="Lombard V."/>
            <person name="Lucas S."/>
            <person name="Lundell T."/>
            <person name="Martin R."/>
            <person name="McLaughlin D.J."/>
            <person name="Morgenstern I."/>
            <person name="Morin E."/>
            <person name="Murat C."/>
            <person name="Nagy L.G."/>
            <person name="Nolan M."/>
            <person name="Ohm R.A."/>
            <person name="Patyshakuliyeva A."/>
            <person name="Rokas A."/>
            <person name="Ruiz-Duenas F.J."/>
            <person name="Sabat G."/>
            <person name="Salamov A."/>
            <person name="Samejima M."/>
            <person name="Schmutz J."/>
            <person name="Slot J.C."/>
            <person name="St John F."/>
            <person name="Stenlid J."/>
            <person name="Sun H."/>
            <person name="Sun S."/>
            <person name="Syed K."/>
            <person name="Tsang A."/>
            <person name="Wiebenga A."/>
            <person name="Young D."/>
            <person name="Pisabarro A."/>
            <person name="Eastwood D.C."/>
            <person name="Martin F."/>
            <person name="Cullen D."/>
            <person name="Grigoriev I.V."/>
            <person name="Hibbett D.S."/>
        </authorList>
    </citation>
    <scope>NUCLEOTIDE SEQUENCE [LARGE SCALE GENOMIC DNA]</scope>
    <source>
        <strain evidence="1 2">LYAD-421 SS1</strain>
    </source>
</reference>
<dbReference type="OrthoDB" id="3239894at2759"/>
<feature type="non-terminal residue" evidence="1">
    <location>
        <position position="380"/>
    </location>
</feature>
<dbReference type="HOGENOM" id="CLU_065180_0_0_1"/>
<evidence type="ECO:0000313" key="1">
    <source>
        <dbReference type="EMBL" id="EJF55476.1"/>
    </source>
</evidence>
<name>R7SH43_DICSQ</name>
<dbReference type="GeneID" id="18843984"/>
<dbReference type="OMA" id="VDWFSAS"/>